<dbReference type="RefSeq" id="WP_120318720.1">
    <property type="nucleotide sequence ID" value="NZ_BONH01000011.1"/>
</dbReference>
<feature type="region of interest" description="Disordered" evidence="1">
    <location>
        <begin position="1"/>
        <end position="20"/>
    </location>
</feature>
<feature type="transmembrane region" description="Helical" evidence="2">
    <location>
        <begin position="24"/>
        <end position="43"/>
    </location>
</feature>
<dbReference type="Proteomes" id="UP000659904">
    <property type="component" value="Unassembled WGS sequence"/>
</dbReference>
<feature type="compositionally biased region" description="Low complexity" evidence="1">
    <location>
        <begin position="52"/>
        <end position="74"/>
    </location>
</feature>
<keyword evidence="4" id="KW-1185">Reference proteome</keyword>
<sequence length="190" mass="19879">MPEPENTAAPEDTRAGRVPPAVKWTVVGGIIAAVIAAVGPPLAERLRPDPKPTSVASAPSTAAPSASPSPSPVAFTLTSPTSAPQCADIAGRGTKPAGREVGLFIKHADDTKYFWEKILTFEGDSWRVDKVMIGAPGDAGKDFDLVLVPMSVQAVVEFSKHDGTAYAVDNPPLPPIATLRVTRTTDRTPC</sequence>
<evidence type="ECO:0000256" key="2">
    <source>
        <dbReference type="SAM" id="Phobius"/>
    </source>
</evidence>
<comment type="caution">
    <text evidence="3">The sequence shown here is derived from an EMBL/GenBank/DDBJ whole genome shotgun (WGS) entry which is preliminary data.</text>
</comment>
<accession>A0A8J3K742</accession>
<keyword evidence="2" id="KW-0812">Transmembrane</keyword>
<organism evidence="3 4">
    <name type="scientific">Catellatospora citrea</name>
    <dbReference type="NCBI Taxonomy" id="53366"/>
    <lineage>
        <taxon>Bacteria</taxon>
        <taxon>Bacillati</taxon>
        <taxon>Actinomycetota</taxon>
        <taxon>Actinomycetes</taxon>
        <taxon>Micromonosporales</taxon>
        <taxon>Micromonosporaceae</taxon>
        <taxon>Catellatospora</taxon>
    </lineage>
</organism>
<dbReference type="AlphaFoldDB" id="A0A8J3K742"/>
<name>A0A8J3K742_9ACTN</name>
<feature type="region of interest" description="Disordered" evidence="1">
    <location>
        <begin position="43"/>
        <end position="84"/>
    </location>
</feature>
<keyword evidence="2" id="KW-0472">Membrane</keyword>
<proteinExistence type="predicted"/>
<gene>
    <name evidence="3" type="ORF">Cci01nite_29900</name>
</gene>
<evidence type="ECO:0000313" key="3">
    <source>
        <dbReference type="EMBL" id="GIF97896.1"/>
    </source>
</evidence>
<keyword evidence="2" id="KW-1133">Transmembrane helix</keyword>
<reference evidence="3 4" key="1">
    <citation type="submission" date="2021-01" db="EMBL/GenBank/DDBJ databases">
        <title>Whole genome shotgun sequence of Catellatospora citrea NBRC 14495.</title>
        <authorList>
            <person name="Komaki H."/>
            <person name="Tamura T."/>
        </authorList>
    </citation>
    <scope>NUCLEOTIDE SEQUENCE [LARGE SCALE GENOMIC DNA]</scope>
    <source>
        <strain evidence="3 4">NBRC 14495</strain>
    </source>
</reference>
<evidence type="ECO:0000313" key="4">
    <source>
        <dbReference type="Proteomes" id="UP000659904"/>
    </source>
</evidence>
<protein>
    <submittedName>
        <fullName evidence="3">Uncharacterized protein</fullName>
    </submittedName>
</protein>
<dbReference type="EMBL" id="BONH01000011">
    <property type="protein sequence ID" value="GIF97896.1"/>
    <property type="molecule type" value="Genomic_DNA"/>
</dbReference>
<evidence type="ECO:0000256" key="1">
    <source>
        <dbReference type="SAM" id="MobiDB-lite"/>
    </source>
</evidence>